<dbReference type="OrthoDB" id="194358at2759"/>
<evidence type="ECO:0000256" key="2">
    <source>
        <dbReference type="ARBA" id="ARBA00023043"/>
    </source>
</evidence>
<organism evidence="4">
    <name type="scientific">Absidia glauca</name>
    <name type="common">Pin mould</name>
    <dbReference type="NCBI Taxonomy" id="4829"/>
    <lineage>
        <taxon>Eukaryota</taxon>
        <taxon>Fungi</taxon>
        <taxon>Fungi incertae sedis</taxon>
        <taxon>Mucoromycota</taxon>
        <taxon>Mucoromycotina</taxon>
        <taxon>Mucoromycetes</taxon>
        <taxon>Mucorales</taxon>
        <taxon>Cunninghamellaceae</taxon>
        <taxon>Absidia</taxon>
    </lineage>
</organism>
<name>A0A163M4Y8_ABSGL</name>
<dbReference type="Proteomes" id="UP000078561">
    <property type="component" value="Unassembled WGS sequence"/>
</dbReference>
<dbReference type="SUPFAM" id="SSF48403">
    <property type="entry name" value="Ankyrin repeat"/>
    <property type="match status" value="1"/>
</dbReference>
<gene>
    <name evidence="4" type="primary">ABSGL_07050.1 scaffold 8717</name>
</gene>
<evidence type="ECO:0000256" key="1">
    <source>
        <dbReference type="ARBA" id="ARBA00022737"/>
    </source>
</evidence>
<dbReference type="PROSITE" id="PS50297">
    <property type="entry name" value="ANK_REP_REGION"/>
    <property type="match status" value="1"/>
</dbReference>
<dbReference type="InterPro" id="IPR002110">
    <property type="entry name" value="Ankyrin_rpt"/>
</dbReference>
<reference evidence="4" key="1">
    <citation type="submission" date="2016-04" db="EMBL/GenBank/DDBJ databases">
        <authorList>
            <person name="Evans L.H."/>
            <person name="Alamgir A."/>
            <person name="Owens N."/>
            <person name="Weber N.D."/>
            <person name="Virtaneva K."/>
            <person name="Barbian K."/>
            <person name="Babar A."/>
            <person name="Rosenke K."/>
        </authorList>
    </citation>
    <scope>NUCLEOTIDE SEQUENCE [LARGE SCALE GENOMIC DNA]</scope>
    <source>
        <strain evidence="4">CBS 101.48</strain>
    </source>
</reference>
<dbReference type="EMBL" id="LT553527">
    <property type="protein sequence ID" value="SAM01309.1"/>
    <property type="molecule type" value="Genomic_DNA"/>
</dbReference>
<feature type="repeat" description="ANK" evidence="3">
    <location>
        <begin position="178"/>
        <end position="212"/>
    </location>
</feature>
<keyword evidence="2 3" id="KW-0040">ANK repeat</keyword>
<dbReference type="AlphaFoldDB" id="A0A163M4Y8"/>
<protein>
    <submittedName>
        <fullName evidence="4">Uncharacterized protein</fullName>
    </submittedName>
</protein>
<dbReference type="InterPro" id="IPR036770">
    <property type="entry name" value="Ankyrin_rpt-contain_sf"/>
</dbReference>
<evidence type="ECO:0000313" key="4">
    <source>
        <dbReference type="EMBL" id="SAM01309.1"/>
    </source>
</evidence>
<evidence type="ECO:0000256" key="3">
    <source>
        <dbReference type="PROSITE-ProRule" id="PRU00023"/>
    </source>
</evidence>
<evidence type="ECO:0000313" key="5">
    <source>
        <dbReference type="Proteomes" id="UP000078561"/>
    </source>
</evidence>
<dbReference type="PANTHER" id="PTHR24161">
    <property type="entry name" value="ANK_REP_REGION DOMAIN-CONTAINING PROTEIN-RELATED"/>
    <property type="match status" value="1"/>
</dbReference>
<dbReference type="PANTHER" id="PTHR24161:SF124">
    <property type="entry name" value="TRANSIENT RECEPTOR POTENTIAL CHANNEL PYREXIA"/>
    <property type="match status" value="1"/>
</dbReference>
<accession>A0A163M4Y8</accession>
<dbReference type="OMA" id="MIMILEN"/>
<proteinExistence type="predicted"/>
<dbReference type="Pfam" id="PF12796">
    <property type="entry name" value="Ank_2"/>
    <property type="match status" value="1"/>
</dbReference>
<keyword evidence="5" id="KW-1185">Reference proteome</keyword>
<keyword evidence="1" id="KW-0677">Repeat</keyword>
<dbReference type="SMART" id="SM00248">
    <property type="entry name" value="ANK"/>
    <property type="match status" value="4"/>
</dbReference>
<dbReference type="STRING" id="4829.A0A163M4Y8"/>
<dbReference type="Gene3D" id="1.25.40.20">
    <property type="entry name" value="Ankyrin repeat-containing domain"/>
    <property type="match status" value="2"/>
</dbReference>
<dbReference type="PROSITE" id="PS50088">
    <property type="entry name" value="ANK_REPEAT"/>
    <property type="match status" value="1"/>
</dbReference>
<sequence>MPTLIANNLGLIASEKAGNYVDVTAPVNIPVVTLDPASLATHDDELEKPATTDPVSSKTLWEAAEQADIDTVRLYLDKSLQDSHSKELVNIQDPTTGATLLHLTITSASPTLTQKEADQRLDLLKLLVSHGADVTICNLYGVQAIHMVPLHLPTASFAFLATLLDHDGARIINARDGDGWTPLHYAARFCQPPLQVMQLLVSHGAKVNTVATGHKSCLFGLLANGDHLDCFQWLVHTAKADIRLLGDVSTLGHRATVVLQAAKYGRLEILRYLVRQPDLVGKLKSLISLDELDQARHIIREQQPLEAEIDHLTVLLDKDPSSLVAKQQRKQSRGSFIKRLCRGLWEKVNSL</sequence>
<dbReference type="InParanoid" id="A0A163M4Y8"/>